<dbReference type="InterPro" id="IPR025188">
    <property type="entry name" value="DUF4113"/>
</dbReference>
<dbReference type="InterPro" id="IPR050116">
    <property type="entry name" value="DNA_polymerase-Y"/>
</dbReference>
<dbReference type="SUPFAM" id="SSF56672">
    <property type="entry name" value="DNA/RNA polymerases"/>
    <property type="match status" value="1"/>
</dbReference>
<evidence type="ECO:0000256" key="1">
    <source>
        <dbReference type="ARBA" id="ARBA00010945"/>
    </source>
</evidence>
<dbReference type="AlphaFoldDB" id="A0A3E4VX54"/>
<dbReference type="InterPro" id="IPR043128">
    <property type="entry name" value="Rev_trsase/Diguanyl_cyclase"/>
</dbReference>
<dbReference type="Gene3D" id="3.30.70.270">
    <property type="match status" value="1"/>
</dbReference>
<dbReference type="Gene3D" id="1.10.150.20">
    <property type="entry name" value="5' to 3' exonuclease, C-terminal subdomain"/>
    <property type="match status" value="1"/>
</dbReference>
<proteinExistence type="inferred from homology"/>
<dbReference type="Gene3D" id="3.30.1490.100">
    <property type="entry name" value="DNA polymerase, Y-family, little finger domain"/>
    <property type="match status" value="1"/>
</dbReference>
<evidence type="ECO:0000313" key="8">
    <source>
        <dbReference type="Proteomes" id="UP000260780"/>
    </source>
</evidence>
<keyword evidence="2" id="KW-0227">DNA damage</keyword>
<dbReference type="EMBL" id="QSTF01000067">
    <property type="protein sequence ID" value="RGM34539.1"/>
    <property type="molecule type" value="Genomic_DNA"/>
</dbReference>
<dbReference type="InterPro" id="IPR036775">
    <property type="entry name" value="DNA_pol_Y-fam_lit_finger_sf"/>
</dbReference>
<feature type="domain" description="UmuC" evidence="6">
    <location>
        <begin position="2"/>
        <end position="187"/>
    </location>
</feature>
<evidence type="ECO:0000313" key="7">
    <source>
        <dbReference type="EMBL" id="RGM34539.1"/>
    </source>
</evidence>
<dbReference type="GO" id="GO:0003684">
    <property type="term" value="F:damaged DNA binding"/>
    <property type="evidence" value="ECO:0007669"/>
    <property type="project" value="InterPro"/>
</dbReference>
<dbReference type="Pfam" id="PF00817">
    <property type="entry name" value="IMS"/>
    <property type="match status" value="1"/>
</dbReference>
<protein>
    <submittedName>
        <fullName evidence="7">Y-family DNA polymerase</fullName>
    </submittedName>
</protein>
<sequence>MIAIVDCNNFYCSCERVFNPQLRDKPVVVLSNNDGCVVARSNEVKAMGIKMGTPLYQIREVLEANNVAVFSSNYNLYGDMSRRVMMLLSEFTPELTQYSIDEAFLDLSGFGEGEKLVSYGRKIVKTIGKGTGIPVTMGIAPTKTLAKVASRYGKKYKGYQGVCMIDSEEKRIKALQGFEIGDVWGIGHRSLDKLRYYGINTAWDFTQKNESFVQKLLSVTGVRTWKELRGENCINIEELPQKKSICTSRSFPDSGLSELSSLEEAVANFTSECVRKLRMQHSCCTEITVFAYTSRFRLDLPQHCINRTIHLQVPTNDLQELVSTAVRALRRDFCKESGYQYKKAGVIVWNIVPDSAIQTNLFDTIDRDKQSRLAAAIDAINRKNGHNTIKVAVQGTKNKSWHLKCEHISKQYTTNLSEIIKVTTD</sequence>
<evidence type="ECO:0000259" key="6">
    <source>
        <dbReference type="PROSITE" id="PS50173"/>
    </source>
</evidence>
<dbReference type="PROSITE" id="PS50173">
    <property type="entry name" value="UMUC"/>
    <property type="match status" value="1"/>
</dbReference>
<accession>A0A3E4VX54</accession>
<comment type="caution">
    <text evidence="7">The sequence shown here is derived from an EMBL/GenBank/DDBJ whole genome shotgun (WGS) entry which is preliminary data.</text>
</comment>
<comment type="similarity">
    <text evidence="1">Belongs to the DNA polymerase type-Y family.</text>
</comment>
<dbReference type="GO" id="GO:0003887">
    <property type="term" value="F:DNA-directed DNA polymerase activity"/>
    <property type="evidence" value="ECO:0007669"/>
    <property type="project" value="TreeGrafter"/>
</dbReference>
<keyword evidence="4" id="KW-0234">DNA repair</keyword>
<dbReference type="GO" id="GO:0005829">
    <property type="term" value="C:cytosol"/>
    <property type="evidence" value="ECO:0007669"/>
    <property type="project" value="TreeGrafter"/>
</dbReference>
<keyword evidence="3" id="KW-0741">SOS mutagenesis</keyword>
<dbReference type="PANTHER" id="PTHR11076:SF34">
    <property type="entry name" value="PROTEIN UMUC"/>
    <property type="match status" value="1"/>
</dbReference>
<dbReference type="GO" id="GO:0042276">
    <property type="term" value="P:error-prone translesion synthesis"/>
    <property type="evidence" value="ECO:0007669"/>
    <property type="project" value="TreeGrafter"/>
</dbReference>
<organism evidence="7 8">
    <name type="scientific">Phocaeicola plebeius</name>
    <dbReference type="NCBI Taxonomy" id="310297"/>
    <lineage>
        <taxon>Bacteria</taxon>
        <taxon>Pseudomonadati</taxon>
        <taxon>Bacteroidota</taxon>
        <taxon>Bacteroidia</taxon>
        <taxon>Bacteroidales</taxon>
        <taxon>Bacteroidaceae</taxon>
        <taxon>Phocaeicola</taxon>
    </lineage>
</organism>
<dbReference type="InterPro" id="IPR017961">
    <property type="entry name" value="DNA_pol_Y-fam_little_finger"/>
</dbReference>
<dbReference type="PANTHER" id="PTHR11076">
    <property type="entry name" value="DNA REPAIR POLYMERASE UMUC / TRANSFERASE FAMILY MEMBER"/>
    <property type="match status" value="1"/>
</dbReference>
<evidence type="ECO:0000256" key="4">
    <source>
        <dbReference type="ARBA" id="ARBA00023204"/>
    </source>
</evidence>
<dbReference type="Proteomes" id="UP000260780">
    <property type="component" value="Unassembled WGS sequence"/>
</dbReference>
<dbReference type="Pfam" id="PF13438">
    <property type="entry name" value="DUF4113"/>
    <property type="match status" value="1"/>
</dbReference>
<dbReference type="Gene3D" id="3.40.1170.60">
    <property type="match status" value="1"/>
</dbReference>
<dbReference type="CDD" id="cd01700">
    <property type="entry name" value="PolY_Pol_V_umuC"/>
    <property type="match status" value="1"/>
</dbReference>
<dbReference type="RefSeq" id="WP_117748575.1">
    <property type="nucleotide sequence ID" value="NZ_CATWOP010000017.1"/>
</dbReference>
<evidence type="ECO:0000256" key="5">
    <source>
        <dbReference type="ARBA" id="ARBA00023236"/>
    </source>
</evidence>
<dbReference type="InterPro" id="IPR001126">
    <property type="entry name" value="UmuC"/>
</dbReference>
<keyword evidence="5" id="KW-0742">SOS response</keyword>
<dbReference type="GO" id="GO:0006281">
    <property type="term" value="P:DNA repair"/>
    <property type="evidence" value="ECO:0007669"/>
    <property type="project" value="UniProtKB-KW"/>
</dbReference>
<reference evidence="7 8" key="1">
    <citation type="submission" date="2018-08" db="EMBL/GenBank/DDBJ databases">
        <title>A genome reference for cultivated species of the human gut microbiota.</title>
        <authorList>
            <person name="Zou Y."/>
            <person name="Xue W."/>
            <person name="Luo G."/>
        </authorList>
    </citation>
    <scope>NUCLEOTIDE SEQUENCE [LARGE SCALE GENOMIC DNA]</scope>
    <source>
        <strain evidence="7 8">OM08-14</strain>
    </source>
</reference>
<gene>
    <name evidence="7" type="ORF">DXC17_16285</name>
</gene>
<name>A0A3E4VX54_9BACT</name>
<evidence type="ECO:0000256" key="2">
    <source>
        <dbReference type="ARBA" id="ARBA00022763"/>
    </source>
</evidence>
<evidence type="ECO:0000256" key="3">
    <source>
        <dbReference type="ARBA" id="ARBA00023199"/>
    </source>
</evidence>
<dbReference type="InterPro" id="IPR043502">
    <property type="entry name" value="DNA/RNA_pol_sf"/>
</dbReference>
<dbReference type="Pfam" id="PF11799">
    <property type="entry name" value="IMS_C"/>
    <property type="match status" value="1"/>
</dbReference>
<dbReference type="GO" id="GO:0009432">
    <property type="term" value="P:SOS response"/>
    <property type="evidence" value="ECO:0007669"/>
    <property type="project" value="UniProtKB-KW"/>
</dbReference>